<dbReference type="Proteomes" id="UP000005924">
    <property type="component" value="Chromosome"/>
</dbReference>
<organism evidence="2 3">
    <name type="scientific">Pseudomonas syringae Cit 7</name>
    <dbReference type="NCBI Taxonomy" id="629264"/>
    <lineage>
        <taxon>Bacteria</taxon>
        <taxon>Pseudomonadati</taxon>
        <taxon>Pseudomonadota</taxon>
        <taxon>Gammaproteobacteria</taxon>
        <taxon>Pseudomonadales</taxon>
        <taxon>Pseudomonadaceae</taxon>
        <taxon>Pseudomonas</taxon>
        <taxon>Pseudomonas syringae</taxon>
    </lineage>
</organism>
<keyword evidence="1" id="KW-0812">Transmembrane</keyword>
<dbReference type="InterPro" id="IPR008526">
    <property type="entry name" value="YedI"/>
</dbReference>
<dbReference type="PANTHER" id="PTHR30503:SF3">
    <property type="entry name" value="INNER MEMBRANE PROTEIN YEDI"/>
    <property type="match status" value="1"/>
</dbReference>
<accession>A0A8T8LYT6</accession>
<proteinExistence type="predicted"/>
<evidence type="ECO:0000256" key="1">
    <source>
        <dbReference type="SAM" id="Phobius"/>
    </source>
</evidence>
<keyword evidence="1" id="KW-0472">Membrane</keyword>
<feature type="transmembrane region" description="Helical" evidence="1">
    <location>
        <begin position="273"/>
        <end position="297"/>
    </location>
</feature>
<dbReference type="PIRSF" id="PIRSF016660">
    <property type="entry name" value="YedI"/>
    <property type="match status" value="1"/>
</dbReference>
<sequence>MAGSSFFALLDDIATLLDDISLMSKVAAKKSASVLSDDLAVNAEQVTGMKADRELPVVWAVFKGSLKNKAILVPCALILNALLPAAVGWLLMAGGAYLCYEGFEAIKDKLSRTDVADKGAPKKVKPKSPDELAAYEKRKISGAVRTDFILSAEIIVITLNIVAEAPMFQQIATLVLIAVIMTVGVYGLVAGIVRMDDAGLILVDSSSTGTWGTFVRALGRGLLAAAPLLMKTLSWVGTIAMFLVGGAFVADGVEPLKHYVEALVSGSGFWESAATLGLHCAIGVVVGMAAALVVNGVTTLRGKLAK</sequence>
<reference evidence="2" key="2">
    <citation type="submission" date="2021-04" db="EMBL/GenBank/DDBJ databases">
        <title>A complete genome sequence for Pseudomonas syringae Cit7.</title>
        <authorList>
            <person name="Baltrus D.A."/>
        </authorList>
    </citation>
    <scope>NUCLEOTIDE SEQUENCE</scope>
    <source>
        <strain evidence="2">Cit 7</strain>
    </source>
</reference>
<dbReference type="GO" id="GO:0005886">
    <property type="term" value="C:plasma membrane"/>
    <property type="evidence" value="ECO:0007669"/>
    <property type="project" value="TreeGrafter"/>
</dbReference>
<evidence type="ECO:0000313" key="3">
    <source>
        <dbReference type="Proteomes" id="UP000005924"/>
    </source>
</evidence>
<name>A0A8T8LYT6_PSESX</name>
<dbReference type="EMBL" id="CP073636">
    <property type="protein sequence ID" value="QUP66625.1"/>
    <property type="molecule type" value="Genomic_DNA"/>
</dbReference>
<reference evidence="2" key="1">
    <citation type="journal article" date="2011" name="PLoS Pathog.">
        <title>Dynamic evolution of pathogenicity revealed by sequencing and comparative genomics of 19 Pseudomonas syringae isolates.</title>
        <authorList>
            <person name="Baltrus D.A."/>
            <person name="Nishimura M.T."/>
            <person name="Romanchuk A."/>
            <person name="Chang J.H."/>
            <person name="Mukhtar M.S."/>
            <person name="Cherkis K."/>
            <person name="Roach J."/>
            <person name="Grant S.R."/>
            <person name="Jones C.D."/>
            <person name="Dangl J.L."/>
        </authorList>
    </citation>
    <scope>NUCLEOTIDE SEQUENCE</scope>
    <source>
        <strain evidence="2">Cit 7</strain>
    </source>
</reference>
<keyword evidence="1" id="KW-1133">Transmembrane helix</keyword>
<protein>
    <submittedName>
        <fullName evidence="2">DUF808 domain-containing protein</fullName>
    </submittedName>
</protein>
<feature type="transmembrane region" description="Helical" evidence="1">
    <location>
        <begin position="71"/>
        <end position="100"/>
    </location>
</feature>
<dbReference type="Pfam" id="PF05661">
    <property type="entry name" value="DUF808"/>
    <property type="match status" value="1"/>
</dbReference>
<feature type="transmembrane region" description="Helical" evidence="1">
    <location>
        <begin position="233"/>
        <end position="253"/>
    </location>
</feature>
<gene>
    <name evidence="2" type="ORF">PSYCIT7_002855</name>
</gene>
<feature type="transmembrane region" description="Helical" evidence="1">
    <location>
        <begin position="148"/>
        <end position="165"/>
    </location>
</feature>
<dbReference type="RefSeq" id="WP_080480012.1">
    <property type="nucleotide sequence ID" value="NZ_CP073636.1"/>
</dbReference>
<evidence type="ECO:0000313" key="2">
    <source>
        <dbReference type="EMBL" id="QUP66625.1"/>
    </source>
</evidence>
<dbReference type="AlphaFoldDB" id="A0A8T8LYT6"/>
<dbReference type="PANTHER" id="PTHR30503">
    <property type="entry name" value="INNER MEMBRANE PROTEIN YEDI"/>
    <property type="match status" value="1"/>
</dbReference>
<feature type="transmembrane region" description="Helical" evidence="1">
    <location>
        <begin position="171"/>
        <end position="193"/>
    </location>
</feature>